<keyword evidence="3" id="KW-0949">S-adenosyl-L-methionine</keyword>
<dbReference type="PANTHER" id="PTHR43464">
    <property type="entry name" value="METHYLTRANSFERASE"/>
    <property type="match status" value="1"/>
</dbReference>
<dbReference type="Proteomes" id="UP000432015">
    <property type="component" value="Unassembled WGS sequence"/>
</dbReference>
<evidence type="ECO:0000259" key="6">
    <source>
        <dbReference type="Pfam" id="PF13649"/>
    </source>
</evidence>
<reference evidence="7 8" key="1">
    <citation type="submission" date="2019-11" db="EMBL/GenBank/DDBJ databases">
        <authorList>
            <person name="Cao P."/>
        </authorList>
    </citation>
    <scope>NUCLEOTIDE SEQUENCE [LARGE SCALE GENOMIC DNA]</scope>
    <source>
        <strain evidence="7 8">NEAU-AAG5</strain>
    </source>
</reference>
<evidence type="ECO:0000256" key="3">
    <source>
        <dbReference type="ARBA" id="ARBA00022691"/>
    </source>
</evidence>
<feature type="chain" id="PRO_5029658887" evidence="5">
    <location>
        <begin position="27"/>
        <end position="282"/>
    </location>
</feature>
<evidence type="ECO:0000313" key="8">
    <source>
        <dbReference type="Proteomes" id="UP000432015"/>
    </source>
</evidence>
<protein>
    <submittedName>
        <fullName evidence="7">Methyltransferase domain-containing protein</fullName>
    </submittedName>
</protein>
<proteinExistence type="predicted"/>
<dbReference type="Pfam" id="PF13649">
    <property type="entry name" value="Methyltransf_25"/>
    <property type="match status" value="1"/>
</dbReference>
<dbReference type="CDD" id="cd02440">
    <property type="entry name" value="AdoMet_MTases"/>
    <property type="match status" value="1"/>
</dbReference>
<evidence type="ECO:0000256" key="5">
    <source>
        <dbReference type="SAM" id="SignalP"/>
    </source>
</evidence>
<dbReference type="SUPFAM" id="SSF53335">
    <property type="entry name" value="S-adenosyl-L-methionine-dependent methyltransferases"/>
    <property type="match status" value="1"/>
</dbReference>
<gene>
    <name evidence="7" type="ORF">GNZ18_13340</name>
</gene>
<feature type="region of interest" description="Disordered" evidence="4">
    <location>
        <begin position="257"/>
        <end position="282"/>
    </location>
</feature>
<comment type="caution">
    <text evidence="7">The sequence shown here is derived from an EMBL/GenBank/DDBJ whole genome shotgun (WGS) entry which is preliminary data.</text>
</comment>
<keyword evidence="8" id="KW-1185">Reference proteome</keyword>
<dbReference type="EMBL" id="WOFH01000004">
    <property type="protein sequence ID" value="MUN37582.1"/>
    <property type="molecule type" value="Genomic_DNA"/>
</dbReference>
<evidence type="ECO:0000313" key="7">
    <source>
        <dbReference type="EMBL" id="MUN37582.1"/>
    </source>
</evidence>
<dbReference type="PANTHER" id="PTHR43464:SF19">
    <property type="entry name" value="UBIQUINONE BIOSYNTHESIS O-METHYLTRANSFERASE, MITOCHONDRIAL"/>
    <property type="match status" value="1"/>
</dbReference>
<dbReference type="AlphaFoldDB" id="A0A7K1KZF9"/>
<feature type="signal peptide" evidence="5">
    <location>
        <begin position="1"/>
        <end position="26"/>
    </location>
</feature>
<evidence type="ECO:0000256" key="2">
    <source>
        <dbReference type="ARBA" id="ARBA00022679"/>
    </source>
</evidence>
<dbReference type="GO" id="GO:0032259">
    <property type="term" value="P:methylation"/>
    <property type="evidence" value="ECO:0007669"/>
    <property type="project" value="UniProtKB-KW"/>
</dbReference>
<accession>A0A7K1KZF9</accession>
<name>A0A7K1KZF9_9ACTN</name>
<dbReference type="GO" id="GO:0008168">
    <property type="term" value="F:methyltransferase activity"/>
    <property type="evidence" value="ECO:0007669"/>
    <property type="project" value="UniProtKB-KW"/>
</dbReference>
<dbReference type="InterPro" id="IPR041698">
    <property type="entry name" value="Methyltransf_25"/>
</dbReference>
<keyword evidence="2 7" id="KW-0808">Transferase</keyword>
<keyword evidence="1 7" id="KW-0489">Methyltransferase</keyword>
<keyword evidence="5" id="KW-0732">Signal</keyword>
<feature type="domain" description="Methyltransferase" evidence="6">
    <location>
        <begin position="109"/>
        <end position="202"/>
    </location>
</feature>
<sequence length="282" mass="29733">MAAAYTLTLAALPAALLLGVAGTATKIAGKPPRPRPSEGPGAHAVSPRPHAKETTVTEETVGEQTPAGDGADPAEFWDARYAESDRIWSGDPNIVLVRETAALPPGTALDLGCGEGADAVWLAGRGWRVTATDVSRVALERAARHAADAGVADRVDLQRHDLAVSFPAGTYDLVSAQFLHSPAPLPREEVLRAAAAAVAPGGTLLITGHAGLPPWEQHEHGHEHGHGHHAVDLPTPEEVLASLRLPEGEWEVQLAEEHPRVQNGPDGRPATRTDNVLKLRRL</sequence>
<dbReference type="InterPro" id="IPR029063">
    <property type="entry name" value="SAM-dependent_MTases_sf"/>
</dbReference>
<evidence type="ECO:0000256" key="1">
    <source>
        <dbReference type="ARBA" id="ARBA00022603"/>
    </source>
</evidence>
<feature type="compositionally biased region" description="Basic and acidic residues" evidence="4">
    <location>
        <begin position="269"/>
        <end position="282"/>
    </location>
</feature>
<dbReference type="Gene3D" id="3.40.50.150">
    <property type="entry name" value="Vaccinia Virus protein VP39"/>
    <property type="match status" value="1"/>
</dbReference>
<evidence type="ECO:0000256" key="4">
    <source>
        <dbReference type="SAM" id="MobiDB-lite"/>
    </source>
</evidence>
<organism evidence="7 8">
    <name type="scientific">Actinomadura litoris</name>
    <dbReference type="NCBI Taxonomy" id="2678616"/>
    <lineage>
        <taxon>Bacteria</taxon>
        <taxon>Bacillati</taxon>
        <taxon>Actinomycetota</taxon>
        <taxon>Actinomycetes</taxon>
        <taxon>Streptosporangiales</taxon>
        <taxon>Thermomonosporaceae</taxon>
        <taxon>Actinomadura</taxon>
    </lineage>
</organism>
<feature type="region of interest" description="Disordered" evidence="4">
    <location>
        <begin position="28"/>
        <end position="74"/>
    </location>
</feature>